<evidence type="ECO:0000256" key="1">
    <source>
        <dbReference type="ARBA" id="ARBA00022741"/>
    </source>
</evidence>
<dbReference type="AlphaFoldDB" id="D2EGH0"/>
<dbReference type="SUPFAM" id="SSF52540">
    <property type="entry name" value="P-loop containing nucleoside triphosphate hydrolases"/>
    <property type="match status" value="1"/>
</dbReference>
<keyword evidence="1" id="KW-0547">Nucleotide-binding</keyword>
<sequence>MSFNSPVDFEYLGILDIIRENNVSRVVIDSLSAISMYMDDKSKFRKFMLDLVTELKKLKVTAIATDEQPQVSDSDTLYFSGEYLSDAVIKLFYTGLGGDFDRSLQVVKMRRTNNDRSMLPMRIDQGGIYVK</sequence>
<keyword evidence="2" id="KW-0067">ATP-binding</keyword>
<reference evidence="4 5" key="1">
    <citation type="journal article" date="2010" name="Proc. Natl. Acad. Sci. U.S.A.">
        <title>Enigmatic, ultrasmall, uncultivated Archaea.</title>
        <authorList>
            <person name="Baker B.J."/>
            <person name="Comolli L.R."/>
            <person name="Dick G.J."/>
            <person name="Hauser L.J."/>
            <person name="Hyatt D."/>
            <person name="Dill B.D."/>
            <person name="Land M.L."/>
            <person name="Verberkmoes N.C."/>
            <person name="Hettich R.L."/>
            <person name="Banfield J.F."/>
        </authorList>
    </citation>
    <scope>NUCLEOTIDE SEQUENCE [LARGE SCALE GENOMIC DNA]</scope>
</reference>
<dbReference type="InterPro" id="IPR027417">
    <property type="entry name" value="P-loop_NTPase"/>
</dbReference>
<protein>
    <submittedName>
        <fullName evidence="4">ATPase, RecA superfamily</fullName>
    </submittedName>
</protein>
<name>D2EGH0_PARA4</name>
<feature type="domain" description="KaiC-like" evidence="3">
    <location>
        <begin position="15"/>
        <end position="130"/>
    </location>
</feature>
<dbReference type="Pfam" id="PF06745">
    <property type="entry name" value="ATPase"/>
    <property type="match status" value="1"/>
</dbReference>
<dbReference type="InterPro" id="IPR014774">
    <property type="entry name" value="KaiC-like_dom"/>
</dbReference>
<dbReference type="EMBL" id="GG730074">
    <property type="protein sequence ID" value="EEZ92568.1"/>
    <property type="molecule type" value="Genomic_DNA"/>
</dbReference>
<evidence type="ECO:0000259" key="3">
    <source>
        <dbReference type="Pfam" id="PF06745"/>
    </source>
</evidence>
<dbReference type="Proteomes" id="UP000009375">
    <property type="component" value="Unassembled WGS sequence"/>
</dbReference>
<organism evidence="4 5">
    <name type="scientific">Candidatus Parvarchaeum acidiphilum ARMAN-4</name>
    <dbReference type="NCBI Taxonomy" id="662760"/>
    <lineage>
        <taxon>Archaea</taxon>
        <taxon>Candidatus Parvarchaeota</taxon>
        <taxon>Candidatus Parvarchaeum</taxon>
    </lineage>
</organism>
<evidence type="ECO:0000313" key="5">
    <source>
        <dbReference type="Proteomes" id="UP000009375"/>
    </source>
</evidence>
<dbReference type="PANTHER" id="PTHR43637">
    <property type="entry name" value="UPF0273 PROTEIN TM_0370"/>
    <property type="match status" value="1"/>
</dbReference>
<gene>
    <name evidence="4" type="ORF">BJBARM4_0869</name>
</gene>
<dbReference type="GO" id="GO:0005524">
    <property type="term" value="F:ATP binding"/>
    <property type="evidence" value="ECO:0007669"/>
    <property type="project" value="UniProtKB-KW"/>
</dbReference>
<evidence type="ECO:0000313" key="4">
    <source>
        <dbReference type="EMBL" id="EEZ92568.1"/>
    </source>
</evidence>
<proteinExistence type="predicted"/>
<evidence type="ECO:0000256" key="2">
    <source>
        <dbReference type="ARBA" id="ARBA00022840"/>
    </source>
</evidence>
<accession>D2EGH0</accession>
<dbReference type="Gene3D" id="3.40.50.300">
    <property type="entry name" value="P-loop containing nucleotide triphosphate hydrolases"/>
    <property type="match status" value="1"/>
</dbReference>